<evidence type="ECO:0000313" key="10">
    <source>
        <dbReference type="EMBL" id="KAG9350633.1"/>
    </source>
</evidence>
<evidence type="ECO:0000256" key="3">
    <source>
        <dbReference type="ARBA" id="ARBA00022729"/>
    </source>
</evidence>
<protein>
    <recommendedName>
        <fullName evidence="9">Sushi domain-containing protein</fullName>
    </recommendedName>
</protein>
<dbReference type="InterPro" id="IPR050691">
    <property type="entry name" value="Hyaluronan_bind_Proteoglycan"/>
</dbReference>
<evidence type="ECO:0000256" key="4">
    <source>
        <dbReference type="ARBA" id="ARBA00022737"/>
    </source>
</evidence>
<dbReference type="EMBL" id="JAFBMS010000007">
    <property type="protein sequence ID" value="KAG9350633.1"/>
    <property type="molecule type" value="Genomic_DNA"/>
</dbReference>
<evidence type="ECO:0000256" key="6">
    <source>
        <dbReference type="ARBA" id="ARBA00023180"/>
    </source>
</evidence>
<dbReference type="OrthoDB" id="441660at2759"/>
<gene>
    <name evidence="10" type="ORF">JZ751_024522</name>
</gene>
<dbReference type="GO" id="GO:0010001">
    <property type="term" value="P:glial cell differentiation"/>
    <property type="evidence" value="ECO:0007669"/>
    <property type="project" value="TreeGrafter"/>
</dbReference>
<dbReference type="Proteomes" id="UP000824540">
    <property type="component" value="Unassembled WGS sequence"/>
</dbReference>
<sequence length="434" mass="46708">MSVWAVLCGTPPSVDNAFLIGRKRSHYDIHSVVRYQCADGFLQRHVPTAKCRANGKWDRPKIICTKSRRSHRYRRHHHKARRERRKHKKHGAGGHRGGVEAGFIHLVNDKGTERKRGETGLHLYTSAILVLAKAVDPIQAEFFVREAQVADARLWAPAAGPWVDDGVADAAILQPASLTAVQQLDLPGGIQLAHFGHCGAIPLTRLHCLTEEIRAHHLPLPTPTTTLTIKVGGEAEGIIALVLFVPVTVVANTSRGVLTAALVPGVRDRPPCIAPVQAIQPGLVQLPMGGQDGILLLAHILGLVVVQFVAPHTGVVWEHHTWRETTTVVLQRDVVDDDRGVPGPGLLQLHTAACHKHILELQGVCDLGPLDADAGRVGVLGLVVVAAGQGDGATTLGESMVLLQQMETLIHPGLILSCQWDVHKDAAAGGEDKA</sequence>
<dbReference type="GO" id="GO:0045202">
    <property type="term" value="C:synapse"/>
    <property type="evidence" value="ECO:0007669"/>
    <property type="project" value="TreeGrafter"/>
</dbReference>
<dbReference type="GO" id="GO:0007417">
    <property type="term" value="P:central nervous system development"/>
    <property type="evidence" value="ECO:0007669"/>
    <property type="project" value="TreeGrafter"/>
</dbReference>
<keyword evidence="2" id="KW-0964">Secreted</keyword>
<evidence type="ECO:0000256" key="5">
    <source>
        <dbReference type="ARBA" id="ARBA00023157"/>
    </source>
</evidence>
<dbReference type="PANTHER" id="PTHR22804">
    <property type="entry name" value="AGGRECAN/VERSICAN PROTEOGLYCAN"/>
    <property type="match status" value="1"/>
</dbReference>
<evidence type="ECO:0000256" key="2">
    <source>
        <dbReference type="ARBA" id="ARBA00022525"/>
    </source>
</evidence>
<feature type="disulfide bond" evidence="7">
    <location>
        <begin position="8"/>
        <end position="51"/>
    </location>
</feature>
<organism evidence="10 11">
    <name type="scientific">Albula glossodonta</name>
    <name type="common">roundjaw bonefish</name>
    <dbReference type="NCBI Taxonomy" id="121402"/>
    <lineage>
        <taxon>Eukaryota</taxon>
        <taxon>Metazoa</taxon>
        <taxon>Chordata</taxon>
        <taxon>Craniata</taxon>
        <taxon>Vertebrata</taxon>
        <taxon>Euteleostomi</taxon>
        <taxon>Actinopterygii</taxon>
        <taxon>Neopterygii</taxon>
        <taxon>Teleostei</taxon>
        <taxon>Albuliformes</taxon>
        <taxon>Albulidae</taxon>
        <taxon>Albula</taxon>
    </lineage>
</organism>
<feature type="region of interest" description="Disordered" evidence="8">
    <location>
        <begin position="69"/>
        <end position="97"/>
    </location>
</feature>
<keyword evidence="4" id="KW-0677">Repeat</keyword>
<dbReference type="GO" id="GO:0072534">
    <property type="term" value="C:perineuronal net"/>
    <property type="evidence" value="ECO:0007669"/>
    <property type="project" value="TreeGrafter"/>
</dbReference>
<feature type="domain" description="Sushi" evidence="9">
    <location>
        <begin position="6"/>
        <end position="66"/>
    </location>
</feature>
<dbReference type="FunFam" id="2.10.70.10:FF:000003">
    <property type="entry name" value="Versican core protein"/>
    <property type="match status" value="1"/>
</dbReference>
<evidence type="ECO:0000256" key="8">
    <source>
        <dbReference type="SAM" id="MobiDB-lite"/>
    </source>
</evidence>
<dbReference type="Gene3D" id="2.10.70.10">
    <property type="entry name" value="Complement Module, domain 1"/>
    <property type="match status" value="1"/>
</dbReference>
<comment type="caution">
    <text evidence="10">The sequence shown here is derived from an EMBL/GenBank/DDBJ whole genome shotgun (WGS) entry which is preliminary data.</text>
</comment>
<dbReference type="CDD" id="cd00033">
    <property type="entry name" value="CCP"/>
    <property type="match status" value="1"/>
</dbReference>
<keyword evidence="6" id="KW-0325">Glycoprotein</keyword>
<dbReference type="GO" id="GO:0005615">
    <property type="term" value="C:extracellular space"/>
    <property type="evidence" value="ECO:0007669"/>
    <property type="project" value="TreeGrafter"/>
</dbReference>
<keyword evidence="5 7" id="KW-1015">Disulfide bond</keyword>
<accession>A0A8T2PB78</accession>
<comment type="subcellular location">
    <subcellularLocation>
        <location evidence="1">Secreted</location>
    </subcellularLocation>
</comment>
<dbReference type="InterPro" id="IPR035976">
    <property type="entry name" value="Sushi/SCR/CCP_sf"/>
</dbReference>
<dbReference type="PANTHER" id="PTHR22804:SF24">
    <property type="entry name" value="NEUROCAN CORE PROTEIN"/>
    <property type="match status" value="1"/>
</dbReference>
<dbReference type="PROSITE" id="PS50923">
    <property type="entry name" value="SUSHI"/>
    <property type="match status" value="1"/>
</dbReference>
<evidence type="ECO:0000256" key="7">
    <source>
        <dbReference type="PROSITE-ProRule" id="PRU00302"/>
    </source>
</evidence>
<name>A0A8T2PB78_9TELE</name>
<keyword evidence="7" id="KW-0768">Sushi</keyword>
<reference evidence="10" key="1">
    <citation type="thesis" date="2021" institute="BYU ScholarsArchive" country="Provo, UT, USA">
        <title>Applications of and Algorithms for Genome Assembly and Genomic Analyses with an Emphasis on Marine Teleosts.</title>
        <authorList>
            <person name="Pickett B.D."/>
        </authorList>
    </citation>
    <scope>NUCLEOTIDE SEQUENCE</scope>
    <source>
        <strain evidence="10">HI-2016</strain>
    </source>
</reference>
<dbReference type="SUPFAM" id="SSF57535">
    <property type="entry name" value="Complement control module/SCR domain"/>
    <property type="match status" value="1"/>
</dbReference>
<dbReference type="Pfam" id="PF00084">
    <property type="entry name" value="Sushi"/>
    <property type="match status" value="1"/>
</dbReference>
<dbReference type="GO" id="GO:0002052">
    <property type="term" value="P:positive regulation of neuroblast proliferation"/>
    <property type="evidence" value="ECO:0007669"/>
    <property type="project" value="TreeGrafter"/>
</dbReference>
<evidence type="ECO:0000256" key="1">
    <source>
        <dbReference type="ARBA" id="ARBA00004613"/>
    </source>
</evidence>
<feature type="disulfide bond" evidence="7">
    <location>
        <begin position="37"/>
        <end position="64"/>
    </location>
</feature>
<feature type="compositionally biased region" description="Basic residues" evidence="8">
    <location>
        <begin position="69"/>
        <end position="93"/>
    </location>
</feature>
<evidence type="ECO:0000259" key="9">
    <source>
        <dbReference type="PROSITE" id="PS50923"/>
    </source>
</evidence>
<proteinExistence type="predicted"/>
<keyword evidence="11" id="KW-1185">Reference proteome</keyword>
<evidence type="ECO:0000313" key="11">
    <source>
        <dbReference type="Proteomes" id="UP000824540"/>
    </source>
</evidence>
<dbReference type="SMART" id="SM00032">
    <property type="entry name" value="CCP"/>
    <property type="match status" value="1"/>
</dbReference>
<dbReference type="AlphaFoldDB" id="A0A8T2PB78"/>
<dbReference type="InterPro" id="IPR000436">
    <property type="entry name" value="Sushi_SCR_CCP_dom"/>
</dbReference>
<dbReference type="GO" id="GO:0001501">
    <property type="term" value="P:skeletal system development"/>
    <property type="evidence" value="ECO:0007669"/>
    <property type="project" value="TreeGrafter"/>
</dbReference>
<keyword evidence="3" id="KW-0732">Signal</keyword>